<dbReference type="PROSITE" id="PS50111">
    <property type="entry name" value="CHEMOTAXIS_TRANSDUC_2"/>
    <property type="match status" value="1"/>
</dbReference>
<dbReference type="EMBL" id="SHKM01000001">
    <property type="protein sequence ID" value="RZT90324.1"/>
    <property type="molecule type" value="Genomic_DNA"/>
</dbReference>
<evidence type="ECO:0000256" key="2">
    <source>
        <dbReference type="PROSITE-ProRule" id="PRU00284"/>
    </source>
</evidence>
<dbReference type="Pfam" id="PF00015">
    <property type="entry name" value="MCPsignal"/>
    <property type="match status" value="1"/>
</dbReference>
<evidence type="ECO:0000313" key="4">
    <source>
        <dbReference type="EMBL" id="RZT90324.1"/>
    </source>
</evidence>
<dbReference type="PANTHER" id="PTHR32089">
    <property type="entry name" value="METHYL-ACCEPTING CHEMOTAXIS PROTEIN MCPB"/>
    <property type="match status" value="1"/>
</dbReference>
<dbReference type="Gene3D" id="1.10.287.950">
    <property type="entry name" value="Methyl-accepting chemotaxis protein"/>
    <property type="match status" value="1"/>
</dbReference>
<dbReference type="Proteomes" id="UP000292136">
    <property type="component" value="Unassembled WGS sequence"/>
</dbReference>
<dbReference type="SUPFAM" id="SSF58104">
    <property type="entry name" value="Methyl-accepting chemotaxis protein (MCP) signaling domain"/>
    <property type="match status" value="1"/>
</dbReference>
<dbReference type="PANTHER" id="PTHR32089:SF112">
    <property type="entry name" value="LYSOZYME-LIKE PROTEIN-RELATED"/>
    <property type="match status" value="1"/>
</dbReference>
<dbReference type="InterPro" id="IPR004089">
    <property type="entry name" value="MCPsignal_dom"/>
</dbReference>
<gene>
    <name evidence="4" type="ORF">EV678_1136</name>
</gene>
<comment type="caution">
    <text evidence="4">The sequence shown here is derived from an EMBL/GenBank/DDBJ whole genome shotgun (WGS) entry which is preliminary data.</text>
</comment>
<evidence type="ECO:0000256" key="1">
    <source>
        <dbReference type="ARBA" id="ARBA00023224"/>
    </source>
</evidence>
<evidence type="ECO:0000313" key="5">
    <source>
        <dbReference type="Proteomes" id="UP000292136"/>
    </source>
</evidence>
<name>A0ABY0IRW1_9RHOO</name>
<organism evidence="4 5">
    <name type="scientific">Azospira oryzae</name>
    <dbReference type="NCBI Taxonomy" id="146939"/>
    <lineage>
        <taxon>Bacteria</taxon>
        <taxon>Pseudomonadati</taxon>
        <taxon>Pseudomonadota</taxon>
        <taxon>Betaproteobacteria</taxon>
        <taxon>Rhodocyclales</taxon>
        <taxon>Rhodocyclaceae</taxon>
        <taxon>Azospira</taxon>
    </lineage>
</organism>
<sequence>MNSWFSHFDRRRWPLLILVLAGAGLAFLDPLYALPALLLAALLLVLPAASRQERLKELNALMDKVQNGLLVERMPRSIDDPQLDAIRISINSALDQTETAFREMLGAMAASTQGRPWRRLHTAGLHGTFRDVLEQMQGMLDRLDEARESVAREALLSKIFLRSERGLSTAIGRVSEALETVAQESAQAESLARAFAESAGAMSGAAESMSAALGQAQTSAQHSAEALHELDGKTNAIRQLTGHIDAIAKQTNLLALNAAIEAARAGETGRGFAVVADEVRKLADQSQKAAVEITQAIGDVSGAMEDVSRRMEELGGAVSDARGTADTFSQELAGSASSASVVEELAGTIGQGAGRMETSMRMVSLAQKARADVNAIINGEQVEIASRSATERAALELAATRKWTEGSAERDALVEMYDELFAYIESQNAAL</sequence>
<dbReference type="SMART" id="SM00283">
    <property type="entry name" value="MA"/>
    <property type="match status" value="1"/>
</dbReference>
<protein>
    <submittedName>
        <fullName evidence="4">Methyl-accepting chemotaxis sensory transducer</fullName>
    </submittedName>
</protein>
<reference evidence="4 5" key="1">
    <citation type="submission" date="2019-02" db="EMBL/GenBank/DDBJ databases">
        <title>Genomic Encyclopedia of Type Strains, Phase IV (KMG-IV): sequencing the most valuable type-strain genomes for metagenomic binning, comparative biology and taxonomic classification.</title>
        <authorList>
            <person name="Goeker M."/>
        </authorList>
    </citation>
    <scope>NUCLEOTIDE SEQUENCE [LARGE SCALE GENOMIC DNA]</scope>
    <source>
        <strain evidence="4 5">DSM 21223</strain>
    </source>
</reference>
<keyword evidence="1 2" id="KW-0807">Transducer</keyword>
<feature type="domain" description="Methyl-accepting transducer" evidence="3">
    <location>
        <begin position="168"/>
        <end position="377"/>
    </location>
</feature>
<evidence type="ECO:0000259" key="3">
    <source>
        <dbReference type="PROSITE" id="PS50111"/>
    </source>
</evidence>
<dbReference type="RefSeq" id="WP_130458802.1">
    <property type="nucleotide sequence ID" value="NZ_SHKM01000001.1"/>
</dbReference>
<keyword evidence="5" id="KW-1185">Reference proteome</keyword>
<proteinExistence type="predicted"/>
<accession>A0ABY0IRW1</accession>